<feature type="domain" description="DNA polymerase III delta subunit-like C-terminal" evidence="10">
    <location>
        <begin position="216"/>
        <end position="335"/>
    </location>
</feature>
<dbReference type="Pfam" id="PF06144">
    <property type="entry name" value="DNA_pol3_delta"/>
    <property type="match status" value="1"/>
</dbReference>
<dbReference type="EMBL" id="AYZF01000017">
    <property type="protein sequence ID" value="KRN05294.1"/>
    <property type="molecule type" value="Genomic_DNA"/>
</dbReference>
<dbReference type="RefSeq" id="WP_034986705.1">
    <property type="nucleotide sequence ID" value="NZ_AYZF01000017.1"/>
</dbReference>
<dbReference type="eggNOG" id="COG1466">
    <property type="taxonomic scope" value="Bacteria"/>
</dbReference>
<proteinExistence type="inferred from homology"/>
<dbReference type="GO" id="GO:0003677">
    <property type="term" value="F:DNA binding"/>
    <property type="evidence" value="ECO:0007669"/>
    <property type="project" value="InterPro"/>
</dbReference>
<dbReference type="Gene3D" id="1.20.272.10">
    <property type="match status" value="1"/>
</dbReference>
<keyword evidence="4" id="KW-0548">Nucleotidyltransferase</keyword>
<dbReference type="PATRIC" id="fig|1423806.3.peg.1876"/>
<name>A0A023CU93_9LACO</name>
<dbReference type="STRING" id="1423806.FD15_GL001843"/>
<dbReference type="OrthoDB" id="9775929at2"/>
<keyword evidence="6" id="KW-0239">DNA-directed DNA polymerase</keyword>
<dbReference type="GO" id="GO:0009360">
    <property type="term" value="C:DNA polymerase III complex"/>
    <property type="evidence" value="ECO:0007669"/>
    <property type="project" value="InterPro"/>
</dbReference>
<dbReference type="Proteomes" id="UP000050961">
    <property type="component" value="Unassembled WGS sequence"/>
</dbReference>
<dbReference type="AlphaFoldDB" id="A0A023CU93"/>
<dbReference type="PANTHER" id="PTHR34388:SF1">
    <property type="entry name" value="DNA POLYMERASE III SUBUNIT DELTA"/>
    <property type="match status" value="1"/>
</dbReference>
<comment type="caution">
    <text evidence="11">The sequence shown here is derived from an EMBL/GenBank/DDBJ whole genome shotgun (WGS) entry which is preliminary data.</text>
</comment>
<keyword evidence="5" id="KW-0235">DNA replication</keyword>
<feature type="domain" description="DNA polymerase III delta N-terminal" evidence="9">
    <location>
        <begin position="19"/>
        <end position="142"/>
    </location>
</feature>
<dbReference type="InterPro" id="IPR008921">
    <property type="entry name" value="DNA_pol3_clamp-load_cplx_C"/>
</dbReference>
<keyword evidence="3" id="KW-0808">Transferase</keyword>
<dbReference type="InterPro" id="IPR010372">
    <property type="entry name" value="DNA_pol3_delta_N"/>
</dbReference>
<dbReference type="GO" id="GO:0003887">
    <property type="term" value="F:DNA-directed DNA polymerase activity"/>
    <property type="evidence" value="ECO:0007669"/>
    <property type="project" value="UniProtKB-KW"/>
</dbReference>
<accession>A0A023CU93</accession>
<evidence type="ECO:0000256" key="1">
    <source>
        <dbReference type="ARBA" id="ARBA00012417"/>
    </source>
</evidence>
<evidence type="ECO:0000256" key="5">
    <source>
        <dbReference type="ARBA" id="ARBA00022705"/>
    </source>
</evidence>
<sequence>MKVAELLKNIGAGKLAPVYLILGKEDYNAQRISTAFIESMPEDQRTVNIGQYDMESVSLSDAIGDALSAPFFGDRRIVFIKHPYFLLAKNKKVKIEQNIDELINYLDNPEPTSVLVIFAPYDKLDERKKLSKRLLKKAVVVENGFLDEKNTRDYLKLLLKNKGYSIEPQALEMLVRKTEAKLSLAMNELPKLMILAQKDKEITESMVAQMVAQTLEQNIFDLSDLVLNKQSKKAIEMYHDLILQHEEPLKINAILLGQIRLLLQVNVLQKHGYDQGNIASALKVHPYRVKLALKKSRAVKRLELRNAYLGLVDLEEKMKSTQQDPTALFELFMLGYFKEKRIQMKLS</sequence>
<dbReference type="Gene3D" id="3.40.50.300">
    <property type="entry name" value="P-loop containing nucleotide triphosphate hydrolases"/>
    <property type="match status" value="1"/>
</dbReference>
<dbReference type="SUPFAM" id="SSF52540">
    <property type="entry name" value="P-loop containing nucleoside triphosphate hydrolases"/>
    <property type="match status" value="1"/>
</dbReference>
<protein>
    <recommendedName>
        <fullName evidence="2">DNA polymerase III subunit delta</fullName>
        <ecNumber evidence="1">2.7.7.7</ecNumber>
    </recommendedName>
</protein>
<evidence type="ECO:0000313" key="11">
    <source>
        <dbReference type="EMBL" id="KRN05294.1"/>
    </source>
</evidence>
<evidence type="ECO:0000256" key="4">
    <source>
        <dbReference type="ARBA" id="ARBA00022695"/>
    </source>
</evidence>
<evidence type="ECO:0000256" key="7">
    <source>
        <dbReference type="ARBA" id="ARBA00034754"/>
    </source>
</evidence>
<dbReference type="EC" id="2.7.7.7" evidence="1"/>
<evidence type="ECO:0000256" key="3">
    <source>
        <dbReference type="ARBA" id="ARBA00022679"/>
    </source>
</evidence>
<gene>
    <name evidence="11" type="ORF">FD15_GL001843</name>
</gene>
<evidence type="ECO:0000256" key="2">
    <source>
        <dbReference type="ARBA" id="ARBA00017703"/>
    </source>
</evidence>
<dbReference type="PANTHER" id="PTHR34388">
    <property type="entry name" value="DNA POLYMERASE III SUBUNIT DELTA"/>
    <property type="match status" value="1"/>
</dbReference>
<dbReference type="InterPro" id="IPR048466">
    <property type="entry name" value="DNA_pol3_delta-like_C"/>
</dbReference>
<reference evidence="11 12" key="1">
    <citation type="journal article" date="2015" name="Genome Announc.">
        <title>Expanding the biotechnology potential of lactobacilli through comparative genomics of 213 strains and associated genera.</title>
        <authorList>
            <person name="Sun Z."/>
            <person name="Harris H.M."/>
            <person name="McCann A."/>
            <person name="Guo C."/>
            <person name="Argimon S."/>
            <person name="Zhang W."/>
            <person name="Yang X."/>
            <person name="Jeffery I.B."/>
            <person name="Cooney J.C."/>
            <person name="Kagawa T.F."/>
            <person name="Liu W."/>
            <person name="Song Y."/>
            <person name="Salvetti E."/>
            <person name="Wrobel A."/>
            <person name="Rasinkangas P."/>
            <person name="Parkhill J."/>
            <person name="Rea M.C."/>
            <person name="O'Sullivan O."/>
            <person name="Ritari J."/>
            <person name="Douillard F.P."/>
            <person name="Paul Ross R."/>
            <person name="Yang R."/>
            <person name="Briner A.E."/>
            <person name="Felis G.E."/>
            <person name="de Vos W.M."/>
            <person name="Barrangou R."/>
            <person name="Klaenhammer T.R."/>
            <person name="Caufield P.W."/>
            <person name="Cui Y."/>
            <person name="Zhang H."/>
            <person name="O'Toole P.W."/>
        </authorList>
    </citation>
    <scope>NUCLEOTIDE SEQUENCE [LARGE SCALE GENOMIC DNA]</scope>
    <source>
        <strain evidence="11 12">DSM 21376</strain>
    </source>
</reference>
<evidence type="ECO:0000256" key="8">
    <source>
        <dbReference type="ARBA" id="ARBA00049244"/>
    </source>
</evidence>
<evidence type="ECO:0000259" key="10">
    <source>
        <dbReference type="Pfam" id="PF21694"/>
    </source>
</evidence>
<comment type="similarity">
    <text evidence="7">Belongs to the DNA polymerase HolA subunit family.</text>
</comment>
<dbReference type="GO" id="GO:0006261">
    <property type="term" value="P:DNA-templated DNA replication"/>
    <property type="evidence" value="ECO:0007669"/>
    <property type="project" value="TreeGrafter"/>
</dbReference>
<evidence type="ECO:0000313" key="12">
    <source>
        <dbReference type="Proteomes" id="UP000050961"/>
    </source>
</evidence>
<organism evidence="11 12">
    <name type="scientific">Liquorilactobacillus sucicola DSM 21376 = JCM 15457</name>
    <dbReference type="NCBI Taxonomy" id="1423806"/>
    <lineage>
        <taxon>Bacteria</taxon>
        <taxon>Bacillati</taxon>
        <taxon>Bacillota</taxon>
        <taxon>Bacilli</taxon>
        <taxon>Lactobacillales</taxon>
        <taxon>Lactobacillaceae</taxon>
        <taxon>Liquorilactobacillus</taxon>
    </lineage>
</organism>
<dbReference type="InterPro" id="IPR005790">
    <property type="entry name" value="DNA_polIII_delta"/>
</dbReference>
<dbReference type="Pfam" id="PF21694">
    <property type="entry name" value="DNA_pol3_delta_C"/>
    <property type="match status" value="1"/>
</dbReference>
<comment type="catalytic activity">
    <reaction evidence="8">
        <text>DNA(n) + a 2'-deoxyribonucleoside 5'-triphosphate = DNA(n+1) + diphosphate</text>
        <dbReference type="Rhea" id="RHEA:22508"/>
        <dbReference type="Rhea" id="RHEA-COMP:17339"/>
        <dbReference type="Rhea" id="RHEA-COMP:17340"/>
        <dbReference type="ChEBI" id="CHEBI:33019"/>
        <dbReference type="ChEBI" id="CHEBI:61560"/>
        <dbReference type="ChEBI" id="CHEBI:173112"/>
        <dbReference type="EC" id="2.7.7.7"/>
    </reaction>
</comment>
<dbReference type="Gene3D" id="1.10.8.60">
    <property type="match status" value="1"/>
</dbReference>
<evidence type="ECO:0000259" key="9">
    <source>
        <dbReference type="Pfam" id="PF06144"/>
    </source>
</evidence>
<evidence type="ECO:0000256" key="6">
    <source>
        <dbReference type="ARBA" id="ARBA00022932"/>
    </source>
</evidence>
<dbReference type="InterPro" id="IPR027417">
    <property type="entry name" value="P-loop_NTPase"/>
</dbReference>
<dbReference type="SUPFAM" id="SSF48019">
    <property type="entry name" value="post-AAA+ oligomerization domain-like"/>
    <property type="match status" value="1"/>
</dbReference>
<keyword evidence="12" id="KW-1185">Reference proteome</keyword>
<dbReference type="NCBIfam" id="TIGR01128">
    <property type="entry name" value="holA"/>
    <property type="match status" value="1"/>
</dbReference>